<comment type="cofactor">
    <cofactor evidence="6">
        <name>Mg(2+)</name>
        <dbReference type="ChEBI" id="CHEBI:18420"/>
    </cofactor>
</comment>
<dbReference type="PANTHER" id="PTHR19278:SF9">
    <property type="entry name" value="URIDINE 5'-MONOPHOSPHATE SYNTHASE"/>
    <property type="match status" value="1"/>
</dbReference>
<feature type="binding site" evidence="6">
    <location>
        <position position="126"/>
    </location>
    <ligand>
        <name>orotate</name>
        <dbReference type="ChEBI" id="CHEBI:30839"/>
    </ligand>
</feature>
<evidence type="ECO:0000256" key="5">
    <source>
        <dbReference type="ARBA" id="ARBA00022975"/>
    </source>
</evidence>
<dbReference type="GO" id="GO:0044205">
    <property type="term" value="P:'de novo' UMP biosynthetic process"/>
    <property type="evidence" value="ECO:0007669"/>
    <property type="project" value="UniProtKB-UniRule"/>
</dbReference>
<dbReference type="InterPro" id="IPR029057">
    <property type="entry name" value="PRTase-like"/>
</dbReference>
<gene>
    <name evidence="6" type="primary">pyrE</name>
    <name evidence="8" type="ORF">A3I48_00920</name>
</gene>
<evidence type="ECO:0000313" key="9">
    <source>
        <dbReference type="Proteomes" id="UP000178859"/>
    </source>
</evidence>
<evidence type="ECO:0000256" key="4">
    <source>
        <dbReference type="ARBA" id="ARBA00022679"/>
    </source>
</evidence>
<keyword evidence="6" id="KW-0460">Magnesium</keyword>
<evidence type="ECO:0000256" key="2">
    <source>
        <dbReference type="ARBA" id="ARBA00011971"/>
    </source>
</evidence>
<evidence type="ECO:0000256" key="1">
    <source>
        <dbReference type="ARBA" id="ARBA00004889"/>
    </source>
</evidence>
<dbReference type="InterPro" id="IPR000836">
    <property type="entry name" value="PRTase_dom"/>
</dbReference>
<feature type="binding site" evidence="6">
    <location>
        <position position="96"/>
    </location>
    <ligand>
        <name>5-phospho-alpha-D-ribose 1-diphosphate</name>
        <dbReference type="ChEBI" id="CHEBI:58017"/>
        <note>ligand shared between dimeric partners</note>
    </ligand>
</feature>
<feature type="binding site" description="in other chain" evidence="6">
    <location>
        <begin position="122"/>
        <end position="130"/>
    </location>
    <ligand>
        <name>5-phospho-alpha-D-ribose 1-diphosphate</name>
        <dbReference type="ChEBI" id="CHEBI:58017"/>
        <note>ligand shared between dimeric partners</note>
    </ligand>
</feature>
<evidence type="ECO:0000256" key="6">
    <source>
        <dbReference type="HAMAP-Rule" id="MF_01208"/>
    </source>
</evidence>
<evidence type="ECO:0000259" key="7">
    <source>
        <dbReference type="Pfam" id="PF00156"/>
    </source>
</evidence>
<dbReference type="SUPFAM" id="SSF53271">
    <property type="entry name" value="PRTase-like"/>
    <property type="match status" value="1"/>
</dbReference>
<dbReference type="UniPathway" id="UPA00070">
    <property type="reaction ID" value="UER00119"/>
</dbReference>
<comment type="similarity">
    <text evidence="6">Belongs to the purine/pyrimidine phosphoribosyltransferase family. PyrE subfamily.</text>
</comment>
<evidence type="ECO:0000313" key="8">
    <source>
        <dbReference type="EMBL" id="OGE64569.1"/>
    </source>
</evidence>
<dbReference type="AlphaFoldDB" id="A0A1F5MGT7"/>
<comment type="function">
    <text evidence="6">Catalyzes the transfer of a ribosyl phosphate group from 5-phosphoribose 1-diphosphate to orotate, leading to the formation of orotidine monophosphate (OMP).</text>
</comment>
<name>A0A1F5MGT7_9BACT</name>
<organism evidence="8 9">
    <name type="scientific">Candidatus Daviesbacteria bacterium RIFCSPLOWO2_02_FULL_36_7</name>
    <dbReference type="NCBI Taxonomy" id="1797792"/>
    <lineage>
        <taxon>Bacteria</taxon>
        <taxon>Candidatus Daviesiibacteriota</taxon>
    </lineage>
</organism>
<dbReference type="CDD" id="cd06223">
    <property type="entry name" value="PRTases_typeI"/>
    <property type="match status" value="1"/>
</dbReference>
<sequence length="214" mass="23845">MNISETVAKILLELNAISLNSKKPFRYASGILSPIYTDCRVLMAYPDKRRQIRDYYIEAIENSAASFDIVAGTATAGIPHAAWIADKLNLPMVYVRGKAKDHGKSNIMEGILNKGQKAIVIEDLVSTGESAINSVDAIRQAGGEISHVFSIITYGFTKAKQSFEENNLQLISLTTFKDVVQEAQKMNYIKKEDMQTILDWTSDPLTWGSRMSFE</sequence>
<dbReference type="NCBIfam" id="TIGR00336">
    <property type="entry name" value="pyrE"/>
    <property type="match status" value="1"/>
</dbReference>
<protein>
    <recommendedName>
        <fullName evidence="2 6">Orotate phosphoribosyltransferase</fullName>
        <shortName evidence="6">OPRT</shortName>
        <shortName evidence="6">OPRTase</shortName>
        <ecNumber evidence="2 6">2.4.2.10</ecNumber>
    </recommendedName>
</protein>
<comment type="caution">
    <text evidence="6">Lacks conserved residue(s) required for the propagation of feature annotation.</text>
</comment>
<dbReference type="EC" id="2.4.2.10" evidence="2 6"/>
<dbReference type="HAMAP" id="MF_01208">
    <property type="entry name" value="PyrE"/>
    <property type="match status" value="1"/>
</dbReference>
<reference evidence="8 9" key="1">
    <citation type="journal article" date="2016" name="Nat. Commun.">
        <title>Thousands of microbial genomes shed light on interconnected biogeochemical processes in an aquifer system.</title>
        <authorList>
            <person name="Anantharaman K."/>
            <person name="Brown C.T."/>
            <person name="Hug L.A."/>
            <person name="Sharon I."/>
            <person name="Castelle C.J."/>
            <person name="Probst A.J."/>
            <person name="Thomas B.C."/>
            <person name="Singh A."/>
            <person name="Wilkins M.J."/>
            <person name="Karaoz U."/>
            <person name="Brodie E.L."/>
            <person name="Williams K.H."/>
            <person name="Hubbard S.S."/>
            <person name="Banfield J.F."/>
        </authorList>
    </citation>
    <scope>NUCLEOTIDE SEQUENCE [LARGE SCALE GENOMIC DNA]</scope>
</reference>
<dbReference type="Pfam" id="PF00156">
    <property type="entry name" value="Pribosyltran"/>
    <property type="match status" value="1"/>
</dbReference>
<feature type="binding site" evidence="6">
    <location>
        <position position="102"/>
    </location>
    <ligand>
        <name>5-phospho-alpha-D-ribose 1-diphosphate</name>
        <dbReference type="ChEBI" id="CHEBI:58017"/>
        <note>ligand shared between dimeric partners</note>
    </ligand>
</feature>
<evidence type="ECO:0000256" key="3">
    <source>
        <dbReference type="ARBA" id="ARBA00022676"/>
    </source>
</evidence>
<dbReference type="GO" id="GO:0000287">
    <property type="term" value="F:magnesium ion binding"/>
    <property type="evidence" value="ECO:0007669"/>
    <property type="project" value="UniProtKB-UniRule"/>
</dbReference>
<feature type="binding site" evidence="6">
    <location>
        <position position="100"/>
    </location>
    <ligand>
        <name>5-phospho-alpha-D-ribose 1-diphosphate</name>
        <dbReference type="ChEBI" id="CHEBI:58017"/>
        <note>ligand shared between dimeric partners</note>
    </ligand>
</feature>
<comment type="subunit">
    <text evidence="6">Homodimer.</text>
</comment>
<dbReference type="EMBL" id="MFDT01000053">
    <property type="protein sequence ID" value="OGE64569.1"/>
    <property type="molecule type" value="Genomic_DNA"/>
</dbReference>
<dbReference type="InterPro" id="IPR004467">
    <property type="entry name" value="Or_phspho_trans_dom"/>
</dbReference>
<keyword evidence="4 6" id="KW-0808">Transferase</keyword>
<dbReference type="PANTHER" id="PTHR19278">
    <property type="entry name" value="OROTATE PHOSPHORIBOSYLTRANSFERASE"/>
    <property type="match status" value="1"/>
</dbReference>
<keyword evidence="5 6" id="KW-0665">Pyrimidine biosynthesis</keyword>
<accession>A0A1F5MGT7</accession>
<comment type="catalytic activity">
    <reaction evidence="6">
        <text>orotidine 5'-phosphate + diphosphate = orotate + 5-phospho-alpha-D-ribose 1-diphosphate</text>
        <dbReference type="Rhea" id="RHEA:10380"/>
        <dbReference type="ChEBI" id="CHEBI:30839"/>
        <dbReference type="ChEBI" id="CHEBI:33019"/>
        <dbReference type="ChEBI" id="CHEBI:57538"/>
        <dbReference type="ChEBI" id="CHEBI:58017"/>
        <dbReference type="EC" id="2.4.2.10"/>
    </reaction>
</comment>
<comment type="caution">
    <text evidence="8">The sequence shown here is derived from an EMBL/GenBank/DDBJ whole genome shotgun (WGS) entry which is preliminary data.</text>
</comment>
<feature type="domain" description="Phosphoribosyltransferase" evidence="7">
    <location>
        <begin position="51"/>
        <end position="150"/>
    </location>
</feature>
<dbReference type="Proteomes" id="UP000178859">
    <property type="component" value="Unassembled WGS sequence"/>
</dbReference>
<dbReference type="InterPro" id="IPR023031">
    <property type="entry name" value="OPRT"/>
</dbReference>
<dbReference type="GO" id="GO:0004588">
    <property type="term" value="F:orotate phosphoribosyltransferase activity"/>
    <property type="evidence" value="ECO:0007669"/>
    <property type="project" value="UniProtKB-UniRule"/>
</dbReference>
<proteinExistence type="inferred from homology"/>
<comment type="pathway">
    <text evidence="1 6">Pyrimidine metabolism; UMP biosynthesis via de novo pathway; UMP from orotate: step 1/2.</text>
</comment>
<dbReference type="Gene3D" id="3.40.50.2020">
    <property type="match status" value="1"/>
</dbReference>
<keyword evidence="3 6" id="KW-0328">Glycosyltransferase</keyword>
<dbReference type="GO" id="GO:0019856">
    <property type="term" value="P:pyrimidine nucleobase biosynthetic process"/>
    <property type="evidence" value="ECO:0007669"/>
    <property type="project" value="TreeGrafter"/>
</dbReference>